<sequence>METGKVFKVNGHRLKIFYEDFPSHDVEVISPATPPILIDDSPSRANDFNQKRYWEAAQTLLSII</sequence>
<evidence type="ECO:0000313" key="2">
    <source>
        <dbReference type="Proteomes" id="UP001420932"/>
    </source>
</evidence>
<evidence type="ECO:0000313" key="1">
    <source>
        <dbReference type="EMBL" id="KAK9143490.1"/>
    </source>
</evidence>
<dbReference type="EMBL" id="JBBNAF010000005">
    <property type="protein sequence ID" value="KAK9143490.1"/>
    <property type="molecule type" value="Genomic_DNA"/>
</dbReference>
<protein>
    <submittedName>
        <fullName evidence="1">Uncharacterized protein</fullName>
    </submittedName>
</protein>
<reference evidence="1 2" key="1">
    <citation type="submission" date="2024-01" db="EMBL/GenBank/DDBJ databases">
        <title>Genome assemblies of Stephania.</title>
        <authorList>
            <person name="Yang L."/>
        </authorList>
    </citation>
    <scope>NUCLEOTIDE SEQUENCE [LARGE SCALE GENOMIC DNA]</scope>
    <source>
        <strain evidence="1">YNDBR</strain>
        <tissue evidence="1">Leaf</tissue>
    </source>
</reference>
<comment type="caution">
    <text evidence="1">The sequence shown here is derived from an EMBL/GenBank/DDBJ whole genome shotgun (WGS) entry which is preliminary data.</text>
</comment>
<proteinExistence type="predicted"/>
<keyword evidence="2" id="KW-1185">Reference proteome</keyword>
<name>A0AAP0K2H5_9MAGN</name>
<gene>
    <name evidence="1" type="ORF">Syun_012890</name>
</gene>
<dbReference type="AlphaFoldDB" id="A0AAP0K2H5"/>
<accession>A0AAP0K2H5</accession>
<dbReference type="Proteomes" id="UP001420932">
    <property type="component" value="Unassembled WGS sequence"/>
</dbReference>
<organism evidence="1 2">
    <name type="scientific">Stephania yunnanensis</name>
    <dbReference type="NCBI Taxonomy" id="152371"/>
    <lineage>
        <taxon>Eukaryota</taxon>
        <taxon>Viridiplantae</taxon>
        <taxon>Streptophyta</taxon>
        <taxon>Embryophyta</taxon>
        <taxon>Tracheophyta</taxon>
        <taxon>Spermatophyta</taxon>
        <taxon>Magnoliopsida</taxon>
        <taxon>Ranunculales</taxon>
        <taxon>Menispermaceae</taxon>
        <taxon>Menispermoideae</taxon>
        <taxon>Cissampelideae</taxon>
        <taxon>Stephania</taxon>
    </lineage>
</organism>